<evidence type="ECO:0000256" key="2">
    <source>
        <dbReference type="ARBA" id="ARBA00022741"/>
    </source>
</evidence>
<feature type="domain" description="Helicase ATP-binding" evidence="10">
    <location>
        <begin position="32"/>
        <end position="208"/>
    </location>
</feature>
<dbReference type="OrthoDB" id="9805696at2"/>
<evidence type="ECO:0000313" key="14">
    <source>
        <dbReference type="Proteomes" id="UP000078225"/>
    </source>
</evidence>
<dbReference type="InterPro" id="IPR014014">
    <property type="entry name" value="RNA_helicase_DEAD_Q_motif"/>
</dbReference>
<comment type="subcellular location">
    <subcellularLocation>
        <location evidence="7">Cytoplasm</location>
    </subcellularLocation>
</comment>
<evidence type="ECO:0000259" key="11">
    <source>
        <dbReference type="PROSITE" id="PS51194"/>
    </source>
</evidence>
<feature type="short sequence motif" description="Q motif" evidence="8">
    <location>
        <begin position="1"/>
        <end position="29"/>
    </location>
</feature>
<dbReference type="InterPro" id="IPR001650">
    <property type="entry name" value="Helicase_C-like"/>
</dbReference>
<dbReference type="PROSITE" id="PS51192">
    <property type="entry name" value="HELICASE_ATP_BIND_1"/>
    <property type="match status" value="1"/>
</dbReference>
<dbReference type="STRING" id="1691903.A9B99_12720"/>
<accession>A0A1B7L044</accession>
<dbReference type="GO" id="GO:0003724">
    <property type="term" value="F:RNA helicase activity"/>
    <property type="evidence" value="ECO:0007669"/>
    <property type="project" value="UniProtKB-UniRule"/>
</dbReference>
<dbReference type="FunFam" id="3.40.50.300:FF:000108">
    <property type="entry name" value="ATP-dependent RNA helicase RhlE"/>
    <property type="match status" value="1"/>
</dbReference>
<dbReference type="GO" id="GO:0016887">
    <property type="term" value="F:ATP hydrolysis activity"/>
    <property type="evidence" value="ECO:0007669"/>
    <property type="project" value="RHEA"/>
</dbReference>
<keyword evidence="7" id="KW-0690">Ribosome biogenesis</keyword>
<feature type="region of interest" description="Disordered" evidence="9">
    <location>
        <begin position="372"/>
        <end position="455"/>
    </location>
</feature>
<keyword evidence="4 7" id="KW-0347">Helicase</keyword>
<dbReference type="FunFam" id="3.40.50.300:FF:000468">
    <property type="entry name" value="ATP-dependent RNA helicase RhlE"/>
    <property type="match status" value="1"/>
</dbReference>
<dbReference type="SMART" id="SM00487">
    <property type="entry name" value="DEXDc"/>
    <property type="match status" value="1"/>
</dbReference>
<evidence type="ECO:0000259" key="10">
    <source>
        <dbReference type="PROSITE" id="PS51192"/>
    </source>
</evidence>
<dbReference type="GO" id="GO:0042255">
    <property type="term" value="P:ribosome assembly"/>
    <property type="evidence" value="ECO:0007669"/>
    <property type="project" value="InterPro"/>
</dbReference>
<evidence type="ECO:0000256" key="7">
    <source>
        <dbReference type="HAMAP-Rule" id="MF_00968"/>
    </source>
</evidence>
<dbReference type="NCBIfam" id="NF007882">
    <property type="entry name" value="PRK10590.1"/>
    <property type="match status" value="1"/>
</dbReference>
<organism evidence="13 14">
    <name type="scientific">Mangrovibacter phragmitis</name>
    <dbReference type="NCBI Taxonomy" id="1691903"/>
    <lineage>
        <taxon>Bacteria</taxon>
        <taxon>Pseudomonadati</taxon>
        <taxon>Pseudomonadota</taxon>
        <taxon>Gammaproteobacteria</taxon>
        <taxon>Enterobacterales</taxon>
        <taxon>Enterobacteriaceae</taxon>
        <taxon>Mangrovibacter</taxon>
    </lineage>
</organism>
<evidence type="ECO:0000256" key="8">
    <source>
        <dbReference type="PROSITE-ProRule" id="PRU00552"/>
    </source>
</evidence>
<dbReference type="EMBL" id="LYRP01000043">
    <property type="protein sequence ID" value="OAT75686.1"/>
    <property type="molecule type" value="Genomic_DNA"/>
</dbReference>
<dbReference type="InterPro" id="IPR014001">
    <property type="entry name" value="Helicase_ATP-bd"/>
</dbReference>
<dbReference type="PROSITE" id="PS51194">
    <property type="entry name" value="HELICASE_CTER"/>
    <property type="match status" value="1"/>
</dbReference>
<evidence type="ECO:0000256" key="1">
    <source>
        <dbReference type="ARBA" id="ARBA00022490"/>
    </source>
</evidence>
<proteinExistence type="inferred from homology"/>
<feature type="domain" description="DEAD-box RNA helicase Q" evidence="12">
    <location>
        <begin position="1"/>
        <end position="29"/>
    </location>
</feature>
<dbReference type="GO" id="GO:0005524">
    <property type="term" value="F:ATP binding"/>
    <property type="evidence" value="ECO:0007669"/>
    <property type="project" value="UniProtKB-UniRule"/>
</dbReference>
<dbReference type="SUPFAM" id="SSF52540">
    <property type="entry name" value="P-loop containing nucleoside triphosphate hydrolases"/>
    <property type="match status" value="1"/>
</dbReference>
<dbReference type="Proteomes" id="UP000078225">
    <property type="component" value="Unassembled WGS sequence"/>
</dbReference>
<dbReference type="EC" id="3.6.4.13" evidence="7"/>
<dbReference type="Pfam" id="PF00270">
    <property type="entry name" value="DEAD"/>
    <property type="match status" value="1"/>
</dbReference>
<dbReference type="InterPro" id="IPR000629">
    <property type="entry name" value="RNA-helicase_DEAD-box_CS"/>
</dbReference>
<feature type="compositionally biased region" description="Basic and acidic residues" evidence="9">
    <location>
        <begin position="380"/>
        <end position="392"/>
    </location>
</feature>
<dbReference type="GO" id="GO:0003676">
    <property type="term" value="F:nucleic acid binding"/>
    <property type="evidence" value="ECO:0007669"/>
    <property type="project" value="InterPro"/>
</dbReference>
<dbReference type="Pfam" id="PF00271">
    <property type="entry name" value="Helicase_C"/>
    <property type="match status" value="1"/>
</dbReference>
<dbReference type="PANTHER" id="PTHR47959">
    <property type="entry name" value="ATP-DEPENDENT RNA HELICASE RHLE-RELATED"/>
    <property type="match status" value="1"/>
</dbReference>
<evidence type="ECO:0000256" key="9">
    <source>
        <dbReference type="SAM" id="MobiDB-lite"/>
    </source>
</evidence>
<dbReference type="CDD" id="cd00268">
    <property type="entry name" value="DEADc"/>
    <property type="match status" value="1"/>
</dbReference>
<dbReference type="SMART" id="SM00490">
    <property type="entry name" value="HELICc"/>
    <property type="match status" value="1"/>
</dbReference>
<comment type="function">
    <text evidence="7">DEAD-box RNA helicase involved in ribosome assembly. Has RNA-dependent ATPase activity and unwinds double-stranded RNA.</text>
</comment>
<keyword evidence="5 7" id="KW-0067">ATP-binding</keyword>
<dbReference type="PROSITE" id="PS51195">
    <property type="entry name" value="Q_MOTIF"/>
    <property type="match status" value="1"/>
</dbReference>
<evidence type="ECO:0000256" key="3">
    <source>
        <dbReference type="ARBA" id="ARBA00022801"/>
    </source>
</evidence>
<evidence type="ECO:0000256" key="5">
    <source>
        <dbReference type="ARBA" id="ARBA00022840"/>
    </source>
</evidence>
<sequence>MSFESLGLNPAILQAVAEQGYSEPTPIQQQAIPAVLAGRDLMASAQTGTGKTAGFTLPLLQKLSQSPHTVSGKRPVRALILTPTRELAAQVWENVRAYSSHLKLRSLVVYGGVSINPQMMKLRGGVDILVATPGRLLDLVHQNAVSLDKVEVLVLDEADRMLDMGFIHDIRRVLAKLPAKRQNLLFSATFSDEIKHLASGLLKNPEVIEVARRNAPSEQVTQYVHLVDKKRKRELLSHLIGKDNWQQVLIFTRTKYGANHLAEQLNKDGISAAAIHGNKSQGARTRALADFKSGAIRALVATDIAARGIDIESLPYVVNYELPNVPEDYVHRIGRTGRAAATGQAVSLVCVDEHKLLKDIERLLKRPIPRMAIDGYEPDPSIKAEPVEDRQSRGRRGAGQGRGSRPSAGAPAKKRTSRPENSNTRPENASGKPEKRPAKPRRSRAPRKENGSNSQ</sequence>
<dbReference type="GO" id="GO:0005829">
    <property type="term" value="C:cytosol"/>
    <property type="evidence" value="ECO:0007669"/>
    <property type="project" value="TreeGrafter"/>
</dbReference>
<evidence type="ECO:0000256" key="4">
    <source>
        <dbReference type="ARBA" id="ARBA00022806"/>
    </source>
</evidence>
<name>A0A1B7L044_9ENTR</name>
<protein>
    <recommendedName>
        <fullName evidence="7">ATP-dependent RNA helicase RhlE</fullName>
        <ecNumber evidence="7">3.6.4.13</ecNumber>
    </recommendedName>
</protein>
<comment type="catalytic activity">
    <reaction evidence="6 7">
        <text>ATP + H2O = ADP + phosphate + H(+)</text>
        <dbReference type="Rhea" id="RHEA:13065"/>
        <dbReference type="ChEBI" id="CHEBI:15377"/>
        <dbReference type="ChEBI" id="CHEBI:15378"/>
        <dbReference type="ChEBI" id="CHEBI:30616"/>
        <dbReference type="ChEBI" id="CHEBI:43474"/>
        <dbReference type="ChEBI" id="CHEBI:456216"/>
        <dbReference type="EC" id="3.6.4.13"/>
    </reaction>
</comment>
<dbReference type="CDD" id="cd18787">
    <property type="entry name" value="SF2_C_DEAD"/>
    <property type="match status" value="1"/>
</dbReference>
<dbReference type="InterPro" id="IPR011545">
    <property type="entry name" value="DEAD/DEAH_box_helicase_dom"/>
</dbReference>
<keyword evidence="14" id="KW-1185">Reference proteome</keyword>
<reference evidence="14" key="1">
    <citation type="submission" date="2016-05" db="EMBL/GenBank/DDBJ databases">
        <authorList>
            <person name="Behera P."/>
            <person name="Vaishampayan P."/>
            <person name="Singh N."/>
            <person name="Raina V."/>
            <person name="Suar M."/>
            <person name="Pattnaik A."/>
            <person name="Rastogi G."/>
        </authorList>
    </citation>
    <scope>NUCLEOTIDE SEQUENCE [LARGE SCALE GENOMIC DNA]</scope>
    <source>
        <strain evidence="14">MP23</strain>
    </source>
</reference>
<keyword evidence="2 7" id="KW-0547">Nucleotide-binding</keyword>
<dbReference type="InterPro" id="IPR044742">
    <property type="entry name" value="DEAD/DEAH_RhlB"/>
</dbReference>
<dbReference type="RefSeq" id="WP_064599846.1">
    <property type="nucleotide sequence ID" value="NZ_CP134782.1"/>
</dbReference>
<dbReference type="InterPro" id="IPR028622">
    <property type="entry name" value="DEAD_helicase_RhlE"/>
</dbReference>
<dbReference type="GO" id="GO:0009266">
    <property type="term" value="P:response to temperature stimulus"/>
    <property type="evidence" value="ECO:0007669"/>
    <property type="project" value="UniProtKB-ARBA"/>
</dbReference>
<dbReference type="PROSITE" id="PS00039">
    <property type="entry name" value="DEAD_ATP_HELICASE"/>
    <property type="match status" value="1"/>
</dbReference>
<feature type="compositionally biased region" description="Basic and acidic residues" evidence="9">
    <location>
        <begin position="446"/>
        <end position="455"/>
    </location>
</feature>
<dbReference type="PANTHER" id="PTHR47959:SF13">
    <property type="entry name" value="ATP-DEPENDENT RNA HELICASE RHLE"/>
    <property type="match status" value="1"/>
</dbReference>
<comment type="similarity">
    <text evidence="7">Belongs to the DEAD box helicase family. RhlE subfamily.</text>
</comment>
<dbReference type="AlphaFoldDB" id="A0A1B7L044"/>
<evidence type="ECO:0000313" key="13">
    <source>
        <dbReference type="EMBL" id="OAT75686.1"/>
    </source>
</evidence>
<keyword evidence="3 7" id="KW-0378">Hydrolase</keyword>
<gene>
    <name evidence="7" type="primary">rhlE</name>
    <name evidence="13" type="ORF">A9B99_12720</name>
</gene>
<dbReference type="InterPro" id="IPR050079">
    <property type="entry name" value="DEAD_box_RNA_helicase"/>
</dbReference>
<feature type="domain" description="Helicase C-terminal" evidence="11">
    <location>
        <begin position="219"/>
        <end position="381"/>
    </location>
</feature>
<dbReference type="HAMAP" id="MF_00968">
    <property type="entry name" value="DEAD_helicase_RhlE"/>
    <property type="match status" value="1"/>
</dbReference>
<dbReference type="Gene3D" id="3.40.50.300">
    <property type="entry name" value="P-loop containing nucleotide triphosphate hydrolases"/>
    <property type="match status" value="2"/>
</dbReference>
<evidence type="ECO:0000256" key="6">
    <source>
        <dbReference type="ARBA" id="ARBA00047984"/>
    </source>
</evidence>
<dbReference type="InterPro" id="IPR027417">
    <property type="entry name" value="P-loop_NTPase"/>
</dbReference>
<evidence type="ECO:0000259" key="12">
    <source>
        <dbReference type="PROSITE" id="PS51195"/>
    </source>
</evidence>
<comment type="caution">
    <text evidence="13">The sequence shown here is derived from an EMBL/GenBank/DDBJ whole genome shotgun (WGS) entry which is preliminary data.</text>
</comment>
<keyword evidence="1 7" id="KW-0963">Cytoplasm</keyword>